<evidence type="ECO:0000313" key="5">
    <source>
        <dbReference type="EMBL" id="SUB23440.1"/>
    </source>
</evidence>
<evidence type="ECO:0000256" key="4">
    <source>
        <dbReference type="ARBA" id="ARBA00022679"/>
    </source>
</evidence>
<dbReference type="Proteomes" id="UP000255098">
    <property type="component" value="Unassembled WGS sequence"/>
</dbReference>
<proteinExistence type="inferred from homology"/>
<dbReference type="EC" id="2.8.1.-" evidence="5"/>
<reference evidence="5 6" key="1">
    <citation type="submission" date="2018-06" db="EMBL/GenBank/DDBJ databases">
        <authorList>
            <consortium name="Pathogen Informatics"/>
            <person name="Doyle S."/>
        </authorList>
    </citation>
    <scope>NUCLEOTIDE SEQUENCE [LARGE SCALE GENOMIC DNA]</scope>
    <source>
        <strain evidence="6">NCTC 11297</strain>
    </source>
</reference>
<dbReference type="GO" id="GO:1990228">
    <property type="term" value="C:sulfurtransferase complex"/>
    <property type="evidence" value="ECO:0007669"/>
    <property type="project" value="TreeGrafter"/>
</dbReference>
<dbReference type="EMBL" id="UGSP01000001">
    <property type="protein sequence ID" value="SUB23440.1"/>
    <property type="molecule type" value="Genomic_DNA"/>
</dbReference>
<dbReference type="Pfam" id="PF02635">
    <property type="entry name" value="DsrE"/>
    <property type="match status" value="1"/>
</dbReference>
<dbReference type="SUPFAM" id="SSF75169">
    <property type="entry name" value="DsrEFH-like"/>
    <property type="match status" value="1"/>
</dbReference>
<dbReference type="InterPro" id="IPR003787">
    <property type="entry name" value="Sulphur_relay_DsrE/F-like"/>
</dbReference>
<dbReference type="Gene3D" id="3.40.1260.10">
    <property type="entry name" value="DsrEFH-like"/>
    <property type="match status" value="1"/>
</dbReference>
<comment type="subcellular location">
    <subcellularLocation>
        <location evidence="1">Cytoplasm</location>
    </subcellularLocation>
</comment>
<dbReference type="InterPro" id="IPR017463">
    <property type="entry name" value="Sulphur_relay_TusD/DsrE"/>
</dbReference>
<dbReference type="NCBIfam" id="TIGR03012">
    <property type="entry name" value="sulf_tusD_dsrE"/>
    <property type="match status" value="1"/>
</dbReference>
<dbReference type="NCBIfam" id="NF001237">
    <property type="entry name" value="PRK00207.1"/>
    <property type="match status" value="1"/>
</dbReference>
<dbReference type="GO" id="GO:0002143">
    <property type="term" value="P:tRNA wobble position uridine thiolation"/>
    <property type="evidence" value="ECO:0007669"/>
    <property type="project" value="TreeGrafter"/>
</dbReference>
<dbReference type="GeneID" id="300132666"/>
<dbReference type="FunFam" id="3.40.1260.10:FF:000001">
    <property type="entry name" value="Sulfurtransferase TusD"/>
    <property type="match status" value="1"/>
</dbReference>
<dbReference type="RefSeq" id="WP_115248827.1">
    <property type="nucleotide sequence ID" value="NZ_JBMMFH010000014.1"/>
</dbReference>
<evidence type="ECO:0000313" key="6">
    <source>
        <dbReference type="Proteomes" id="UP000255098"/>
    </source>
</evidence>
<dbReference type="GO" id="GO:0097163">
    <property type="term" value="F:sulfur carrier activity"/>
    <property type="evidence" value="ECO:0007669"/>
    <property type="project" value="TreeGrafter"/>
</dbReference>
<dbReference type="AlphaFoldDB" id="A0A379APD5"/>
<keyword evidence="6" id="KW-1185">Reference proteome</keyword>
<name>A0A379APD5_AVIAV</name>
<evidence type="ECO:0000256" key="2">
    <source>
        <dbReference type="ARBA" id="ARBA00007067"/>
    </source>
</evidence>
<evidence type="ECO:0000256" key="1">
    <source>
        <dbReference type="ARBA" id="ARBA00004496"/>
    </source>
</evidence>
<sequence>MRYVIAVKQPVYGSQGAFLAYQLAHALLEKGHQISQVFFMQNGVSNGNGFVYPANDEFNLQQHWQALSEQHHIPLHLCIAASQRRGVVDALTSKDKQQNNLAKGFVLAGLGEFSQAVLQADRVITL</sequence>
<protein>
    <submittedName>
        <fullName evidence="5">Sulfurtransferase TusD</fullName>
        <ecNumber evidence="5">2.8.1.-</ecNumber>
    </submittedName>
</protein>
<comment type="similarity">
    <text evidence="2">Belongs to the DsrE/TusD family.</text>
</comment>
<keyword evidence="4 5" id="KW-0808">Transferase</keyword>
<dbReference type="PANTHER" id="PTHR34874">
    <property type="entry name" value="PROTEIN YCHN"/>
    <property type="match status" value="1"/>
</dbReference>
<evidence type="ECO:0000256" key="3">
    <source>
        <dbReference type="ARBA" id="ARBA00022490"/>
    </source>
</evidence>
<dbReference type="InterPro" id="IPR027396">
    <property type="entry name" value="DsrEFH-like"/>
</dbReference>
<gene>
    <name evidence="5" type="primary">tusD</name>
    <name evidence="5" type="ORF">NCTC11297_00445</name>
</gene>
<dbReference type="PANTHER" id="PTHR34874:SF3">
    <property type="entry name" value="SULFURTRANSFERASE TUSD"/>
    <property type="match status" value="1"/>
</dbReference>
<accession>A0A379APD5</accession>
<organism evidence="5 6">
    <name type="scientific">Avibacterium avium</name>
    <name type="common">Pasteurella avium</name>
    <dbReference type="NCBI Taxonomy" id="751"/>
    <lineage>
        <taxon>Bacteria</taxon>
        <taxon>Pseudomonadati</taxon>
        <taxon>Pseudomonadota</taxon>
        <taxon>Gammaproteobacteria</taxon>
        <taxon>Pasteurellales</taxon>
        <taxon>Pasteurellaceae</taxon>
        <taxon>Avibacterium</taxon>
    </lineage>
</organism>
<keyword evidence="3" id="KW-0963">Cytoplasm</keyword>
<dbReference type="GO" id="GO:0016783">
    <property type="term" value="F:sulfurtransferase activity"/>
    <property type="evidence" value="ECO:0007669"/>
    <property type="project" value="InterPro"/>
</dbReference>